<dbReference type="EMBL" id="JAUIQD010000006">
    <property type="protein sequence ID" value="KAK3347280.1"/>
    <property type="molecule type" value="Genomic_DNA"/>
</dbReference>
<keyword evidence="3" id="KW-1185">Reference proteome</keyword>
<sequence length="577" mass="63588">RLLTIAAGKYQDDIRVELHAAALSRVSPPAYEALSYVWGTQDNRGSVEIVPTAPEQLGSALAITHNLQVALRHFRLEDRPRCMWVDAICIDQCNLQERGGQVAIMGDIFELATRVVVWLGPQDDTSNEACELLAAASEEVTSSGQPCTVRPKPGSKITAEQLHRSNWSPFDGCQSEAVYALLSRPWFERVWIRQEIGLASPTTIIACGKKTIPWLQFKEALLFICVKGSSLPLSRQKSWDLYYRCRDVLLPVATSSSSTNFSDLRQYISMARCADDRDKLYGMLSLLHPSGQALGIVPDYCKSVRDVYLDATSRWITSQASLDILRSCEFSDTSSVLNLPTWVLDLSLPPSSTQLENHGAHLWGDVHRNPPISLQMGSETLGVFGIRGASVRNVHCILASEKPSVTSTNAVQMVNNIRSSLPQDFRTASYMNEKSLLEAYCATLGAGRLFHEEDSSPEMIQAFLGSQSLPGLYGEVQDIMRHVFCSDSSESPATNSDYRALWDVFSVTAVDRVLFTTNEGHVGLAPHATASGDQVYTVLGCVNPLIFRPLGGDRFRLIGECYCHGLMASESILGQFP</sequence>
<dbReference type="Proteomes" id="UP001275084">
    <property type="component" value="Unassembled WGS sequence"/>
</dbReference>
<organism evidence="2 3">
    <name type="scientific">Lasiosphaeria hispida</name>
    <dbReference type="NCBI Taxonomy" id="260671"/>
    <lineage>
        <taxon>Eukaryota</taxon>
        <taxon>Fungi</taxon>
        <taxon>Dikarya</taxon>
        <taxon>Ascomycota</taxon>
        <taxon>Pezizomycotina</taxon>
        <taxon>Sordariomycetes</taxon>
        <taxon>Sordariomycetidae</taxon>
        <taxon>Sordariales</taxon>
        <taxon>Lasiosphaeriaceae</taxon>
        <taxon>Lasiosphaeria</taxon>
    </lineage>
</organism>
<accession>A0AAJ0HDC3</accession>
<evidence type="ECO:0000259" key="1">
    <source>
        <dbReference type="Pfam" id="PF06985"/>
    </source>
</evidence>
<dbReference type="PANTHER" id="PTHR24148">
    <property type="entry name" value="ANKYRIN REPEAT DOMAIN-CONTAINING PROTEIN 39 HOMOLOG-RELATED"/>
    <property type="match status" value="1"/>
</dbReference>
<feature type="non-terminal residue" evidence="2">
    <location>
        <position position="577"/>
    </location>
</feature>
<gene>
    <name evidence="2" type="ORF">B0T25DRAFT_425030</name>
</gene>
<dbReference type="Pfam" id="PF26639">
    <property type="entry name" value="Het-6_barrel"/>
    <property type="match status" value="1"/>
</dbReference>
<protein>
    <submittedName>
        <fullName evidence="2">Heterokaryon incompatibility protein-domain-containing protein</fullName>
    </submittedName>
</protein>
<feature type="domain" description="Heterokaryon incompatibility" evidence="1">
    <location>
        <begin position="31"/>
        <end position="195"/>
    </location>
</feature>
<proteinExistence type="predicted"/>
<dbReference type="AlphaFoldDB" id="A0AAJ0HDC3"/>
<dbReference type="Pfam" id="PF06985">
    <property type="entry name" value="HET"/>
    <property type="match status" value="1"/>
</dbReference>
<comment type="caution">
    <text evidence="2">The sequence shown here is derived from an EMBL/GenBank/DDBJ whole genome shotgun (WGS) entry which is preliminary data.</text>
</comment>
<dbReference type="PANTHER" id="PTHR24148:SF64">
    <property type="entry name" value="HETEROKARYON INCOMPATIBILITY DOMAIN-CONTAINING PROTEIN"/>
    <property type="match status" value="1"/>
</dbReference>
<evidence type="ECO:0000313" key="2">
    <source>
        <dbReference type="EMBL" id="KAK3347280.1"/>
    </source>
</evidence>
<reference evidence="2" key="2">
    <citation type="submission" date="2023-06" db="EMBL/GenBank/DDBJ databases">
        <authorList>
            <consortium name="Lawrence Berkeley National Laboratory"/>
            <person name="Haridas S."/>
            <person name="Hensen N."/>
            <person name="Bonometti L."/>
            <person name="Westerberg I."/>
            <person name="Brannstrom I.O."/>
            <person name="Guillou S."/>
            <person name="Cros-Aarteil S."/>
            <person name="Calhoun S."/>
            <person name="Kuo A."/>
            <person name="Mondo S."/>
            <person name="Pangilinan J."/>
            <person name="Riley R."/>
            <person name="Labutti K."/>
            <person name="Andreopoulos B."/>
            <person name="Lipzen A."/>
            <person name="Chen C."/>
            <person name="Yanf M."/>
            <person name="Daum C."/>
            <person name="Ng V."/>
            <person name="Clum A."/>
            <person name="Steindorff A."/>
            <person name="Ohm R."/>
            <person name="Martin F."/>
            <person name="Silar P."/>
            <person name="Natvig D."/>
            <person name="Lalanne C."/>
            <person name="Gautier V."/>
            <person name="Ament-Velasquez S.L."/>
            <person name="Kruys A."/>
            <person name="Hutchinson M.I."/>
            <person name="Powell A.J."/>
            <person name="Barry K."/>
            <person name="Miller A.N."/>
            <person name="Grigoriev I.V."/>
            <person name="Debuchy R."/>
            <person name="Gladieux P."/>
            <person name="Thoren M.H."/>
            <person name="Johannesson H."/>
        </authorList>
    </citation>
    <scope>NUCLEOTIDE SEQUENCE</scope>
    <source>
        <strain evidence="2">CBS 955.72</strain>
    </source>
</reference>
<reference evidence="2" key="1">
    <citation type="journal article" date="2023" name="Mol. Phylogenet. Evol.">
        <title>Genome-scale phylogeny and comparative genomics of the fungal order Sordariales.</title>
        <authorList>
            <person name="Hensen N."/>
            <person name="Bonometti L."/>
            <person name="Westerberg I."/>
            <person name="Brannstrom I.O."/>
            <person name="Guillou S."/>
            <person name="Cros-Aarteil S."/>
            <person name="Calhoun S."/>
            <person name="Haridas S."/>
            <person name="Kuo A."/>
            <person name="Mondo S."/>
            <person name="Pangilinan J."/>
            <person name="Riley R."/>
            <person name="LaButti K."/>
            <person name="Andreopoulos B."/>
            <person name="Lipzen A."/>
            <person name="Chen C."/>
            <person name="Yan M."/>
            <person name="Daum C."/>
            <person name="Ng V."/>
            <person name="Clum A."/>
            <person name="Steindorff A."/>
            <person name="Ohm R.A."/>
            <person name="Martin F."/>
            <person name="Silar P."/>
            <person name="Natvig D.O."/>
            <person name="Lalanne C."/>
            <person name="Gautier V."/>
            <person name="Ament-Velasquez S.L."/>
            <person name="Kruys A."/>
            <person name="Hutchinson M.I."/>
            <person name="Powell A.J."/>
            <person name="Barry K."/>
            <person name="Miller A.N."/>
            <person name="Grigoriev I.V."/>
            <person name="Debuchy R."/>
            <person name="Gladieux P."/>
            <person name="Hiltunen Thoren M."/>
            <person name="Johannesson H."/>
        </authorList>
    </citation>
    <scope>NUCLEOTIDE SEQUENCE</scope>
    <source>
        <strain evidence="2">CBS 955.72</strain>
    </source>
</reference>
<dbReference type="InterPro" id="IPR052895">
    <property type="entry name" value="HetReg/Transcr_Mod"/>
</dbReference>
<feature type="non-terminal residue" evidence="2">
    <location>
        <position position="1"/>
    </location>
</feature>
<name>A0AAJ0HDC3_9PEZI</name>
<evidence type="ECO:0000313" key="3">
    <source>
        <dbReference type="Proteomes" id="UP001275084"/>
    </source>
</evidence>
<dbReference type="InterPro" id="IPR010730">
    <property type="entry name" value="HET"/>
</dbReference>